<proteinExistence type="inferred from homology"/>
<dbReference type="PANTHER" id="PTHR33383:SF1">
    <property type="entry name" value="MEMBRANE PROTEIN INSERTION EFFICIENCY FACTOR-RELATED"/>
    <property type="match status" value="1"/>
</dbReference>
<sequence>MKTLFLLIIRIYQKWISPILPPSCRFYPTCSNYGLEAIQKHGALKGGWLTVKRILKCHPFHPGGIDPVPEKKHKH</sequence>
<keyword evidence="1" id="KW-0472">Membrane</keyword>
<comment type="similarity">
    <text evidence="1">Belongs to the UPF0161 family.</text>
</comment>
<reference evidence="2 3" key="1">
    <citation type="submission" date="2023-01" db="EMBL/GenBank/DDBJ databases">
        <title>Bacillus changyiensis sp. nov., isolated from a coastal deposit.</title>
        <authorList>
            <person name="Xiao G."/>
            <person name="Lai Q."/>
            <person name="Hu Z."/>
            <person name="Shao Z."/>
        </authorList>
    </citation>
    <scope>NUCLEOTIDE SEQUENCE [LARGE SCALE GENOMIC DNA]</scope>
    <source>
        <strain evidence="2 3">CLL-7-23</strain>
    </source>
</reference>
<dbReference type="SMART" id="SM01234">
    <property type="entry name" value="Haemolytic"/>
    <property type="match status" value="1"/>
</dbReference>
<keyword evidence="1" id="KW-1003">Cell membrane</keyword>
<dbReference type="HAMAP" id="MF_00386">
    <property type="entry name" value="UPF0161_YidD"/>
    <property type="match status" value="1"/>
</dbReference>
<comment type="caution">
    <text evidence="2">The sequence shown here is derived from an EMBL/GenBank/DDBJ whole genome shotgun (WGS) entry which is preliminary data.</text>
</comment>
<evidence type="ECO:0000313" key="2">
    <source>
        <dbReference type="EMBL" id="MDA7027333.1"/>
    </source>
</evidence>
<organism evidence="2 3">
    <name type="scientific">Bacillus changyiensis</name>
    <dbReference type="NCBI Taxonomy" id="3004103"/>
    <lineage>
        <taxon>Bacteria</taxon>
        <taxon>Bacillati</taxon>
        <taxon>Bacillota</taxon>
        <taxon>Bacilli</taxon>
        <taxon>Bacillales</taxon>
        <taxon>Bacillaceae</taxon>
        <taxon>Bacillus</taxon>
    </lineage>
</organism>
<comment type="function">
    <text evidence="1">Could be involved in insertion of integral membrane proteins into the membrane.</text>
</comment>
<keyword evidence="3" id="KW-1185">Reference proteome</keyword>
<dbReference type="Proteomes" id="UP001211894">
    <property type="component" value="Unassembled WGS sequence"/>
</dbReference>
<gene>
    <name evidence="2" type="primary">yidD</name>
    <name evidence="2" type="ORF">PJ311_12005</name>
</gene>
<name>A0ABT4X4W5_9BACI</name>
<protein>
    <recommendedName>
        <fullName evidence="1">Putative membrane protein insertion efficiency factor</fullName>
    </recommendedName>
</protein>
<comment type="subcellular location">
    <subcellularLocation>
        <location evidence="1">Cell membrane</location>
        <topology evidence="1">Peripheral membrane protein</topology>
        <orientation evidence="1">Cytoplasmic side</orientation>
    </subcellularLocation>
</comment>
<dbReference type="RefSeq" id="WP_271341168.1">
    <property type="nucleotide sequence ID" value="NZ_JAQKAB010000007.1"/>
</dbReference>
<accession>A0ABT4X4W5</accession>
<evidence type="ECO:0000256" key="1">
    <source>
        <dbReference type="HAMAP-Rule" id="MF_00386"/>
    </source>
</evidence>
<evidence type="ECO:0000313" key="3">
    <source>
        <dbReference type="Proteomes" id="UP001211894"/>
    </source>
</evidence>
<dbReference type="NCBIfam" id="TIGR00278">
    <property type="entry name" value="membrane protein insertion efficiency factor YidD"/>
    <property type="match status" value="1"/>
</dbReference>
<dbReference type="Pfam" id="PF01809">
    <property type="entry name" value="YidD"/>
    <property type="match status" value="1"/>
</dbReference>
<dbReference type="EMBL" id="JAQKAB010000007">
    <property type="protein sequence ID" value="MDA7027333.1"/>
    <property type="molecule type" value="Genomic_DNA"/>
</dbReference>
<dbReference type="PANTHER" id="PTHR33383">
    <property type="entry name" value="MEMBRANE PROTEIN INSERTION EFFICIENCY FACTOR-RELATED"/>
    <property type="match status" value="1"/>
</dbReference>
<dbReference type="InterPro" id="IPR002696">
    <property type="entry name" value="Membr_insert_effic_factor_YidD"/>
</dbReference>